<dbReference type="InterPro" id="IPR050256">
    <property type="entry name" value="Glycosyltransferase_2"/>
</dbReference>
<keyword evidence="1" id="KW-1133">Transmembrane helix</keyword>
<accession>A7NNX2</accession>
<dbReference type="PANTHER" id="PTHR48090">
    <property type="entry name" value="UNDECAPRENYL-PHOSPHATE 4-DEOXY-4-FORMAMIDO-L-ARABINOSE TRANSFERASE-RELATED"/>
    <property type="match status" value="1"/>
</dbReference>
<proteinExistence type="predicted"/>
<feature type="transmembrane region" description="Helical" evidence="1">
    <location>
        <begin position="281"/>
        <end position="298"/>
    </location>
</feature>
<dbReference type="Pfam" id="PF00535">
    <property type="entry name" value="Glycos_transf_2"/>
    <property type="match status" value="1"/>
</dbReference>
<dbReference type="SUPFAM" id="SSF53448">
    <property type="entry name" value="Nucleotide-diphospho-sugar transferases"/>
    <property type="match status" value="1"/>
</dbReference>
<name>A7NNX2_ROSCS</name>
<evidence type="ECO:0000313" key="3">
    <source>
        <dbReference type="EMBL" id="ABU59266.1"/>
    </source>
</evidence>
<sequence>MTAETLLISDTDADSDVLHRWAFSISVVIPAFNEGPRVGGVVRAVRAQVPDAEIIVVDDASTDDTAEQAAAAGARVISRPHNVGNGAGVRTGVRAASGDVVIVLDADGQHNPADIPRLLRYLNRYDMVIATRPDRDSHENLLRWFGNSVLNALGTYLSGFPMKDLTSGFRAFRREVMLEFLHLLPNTFGWPMTSAMAFAKAGYHIRFEPVAMNKRQGGRSTQKLFKNGVRNILIMLRMVSMFAPLRVYFPVALAMFLLSLLSFAISYFITDVGRFRVPNSSVGLFVGAIVVFMFGLLAEQIAGLRFQRRDL</sequence>
<keyword evidence="1" id="KW-0812">Transmembrane</keyword>
<organism evidence="3 4">
    <name type="scientific">Roseiflexus castenholzii (strain DSM 13941 / HLO8)</name>
    <dbReference type="NCBI Taxonomy" id="383372"/>
    <lineage>
        <taxon>Bacteria</taxon>
        <taxon>Bacillati</taxon>
        <taxon>Chloroflexota</taxon>
        <taxon>Chloroflexia</taxon>
        <taxon>Chloroflexales</taxon>
        <taxon>Roseiflexineae</taxon>
        <taxon>Roseiflexaceae</taxon>
        <taxon>Roseiflexus</taxon>
    </lineage>
</organism>
<dbReference type="HOGENOM" id="CLU_033536_7_1_0"/>
<dbReference type="InterPro" id="IPR001173">
    <property type="entry name" value="Glyco_trans_2-like"/>
</dbReference>
<evidence type="ECO:0000313" key="4">
    <source>
        <dbReference type="Proteomes" id="UP000000263"/>
    </source>
</evidence>
<dbReference type="RefSeq" id="WP_012121690.1">
    <property type="nucleotide sequence ID" value="NC_009767.1"/>
</dbReference>
<dbReference type="AlphaFoldDB" id="A7NNX2"/>
<dbReference type="CAZy" id="GT2">
    <property type="family name" value="Glycosyltransferase Family 2"/>
</dbReference>
<dbReference type="Gene3D" id="3.90.550.10">
    <property type="entry name" value="Spore Coat Polysaccharide Biosynthesis Protein SpsA, Chain A"/>
    <property type="match status" value="1"/>
</dbReference>
<dbReference type="GO" id="GO:0016740">
    <property type="term" value="F:transferase activity"/>
    <property type="evidence" value="ECO:0007669"/>
    <property type="project" value="UniProtKB-KW"/>
</dbReference>
<dbReference type="eggNOG" id="COG1215">
    <property type="taxonomic scope" value="Bacteria"/>
</dbReference>
<evidence type="ECO:0000259" key="2">
    <source>
        <dbReference type="Pfam" id="PF00535"/>
    </source>
</evidence>
<keyword evidence="1" id="KW-0472">Membrane</keyword>
<dbReference type="STRING" id="383372.Rcas_3212"/>
<keyword evidence="4" id="KW-1185">Reference proteome</keyword>
<keyword evidence="3" id="KW-0808">Transferase</keyword>
<dbReference type="OrthoDB" id="9810303at2"/>
<dbReference type="EMBL" id="CP000804">
    <property type="protein sequence ID" value="ABU59266.1"/>
    <property type="molecule type" value="Genomic_DNA"/>
</dbReference>
<evidence type="ECO:0000256" key="1">
    <source>
        <dbReference type="SAM" id="Phobius"/>
    </source>
</evidence>
<dbReference type="KEGG" id="rca:Rcas_3212"/>
<reference evidence="3 4" key="1">
    <citation type="submission" date="2007-08" db="EMBL/GenBank/DDBJ databases">
        <title>Complete sequence of Roseiflexus castenholzii DSM 13941.</title>
        <authorList>
            <consortium name="US DOE Joint Genome Institute"/>
            <person name="Copeland A."/>
            <person name="Lucas S."/>
            <person name="Lapidus A."/>
            <person name="Barry K."/>
            <person name="Glavina del Rio T."/>
            <person name="Dalin E."/>
            <person name="Tice H."/>
            <person name="Pitluck S."/>
            <person name="Thompson L.S."/>
            <person name="Brettin T."/>
            <person name="Bruce D."/>
            <person name="Detter J.C."/>
            <person name="Han C."/>
            <person name="Tapia R."/>
            <person name="Schmutz J."/>
            <person name="Larimer F."/>
            <person name="Land M."/>
            <person name="Hauser L."/>
            <person name="Kyrpides N."/>
            <person name="Mikhailova N."/>
            <person name="Bryant D.A."/>
            <person name="Hanada S."/>
            <person name="Tsukatani Y."/>
            <person name="Richardson P."/>
        </authorList>
    </citation>
    <scope>NUCLEOTIDE SEQUENCE [LARGE SCALE GENOMIC DNA]</scope>
    <source>
        <strain evidence="4">DSM 13941 / HLO8</strain>
    </source>
</reference>
<feature type="transmembrane region" description="Helical" evidence="1">
    <location>
        <begin position="247"/>
        <end position="269"/>
    </location>
</feature>
<dbReference type="InterPro" id="IPR029044">
    <property type="entry name" value="Nucleotide-diphossugar_trans"/>
</dbReference>
<gene>
    <name evidence="3" type="ordered locus">Rcas_3212</name>
</gene>
<dbReference type="CDD" id="cd04179">
    <property type="entry name" value="DPM_DPG-synthase_like"/>
    <property type="match status" value="1"/>
</dbReference>
<dbReference type="PANTHER" id="PTHR48090:SF7">
    <property type="entry name" value="RFBJ PROTEIN"/>
    <property type="match status" value="1"/>
</dbReference>
<protein>
    <submittedName>
        <fullName evidence="3">Glycosyl transferase family 2</fullName>
    </submittedName>
</protein>
<feature type="domain" description="Glycosyltransferase 2-like" evidence="2">
    <location>
        <begin position="26"/>
        <end position="177"/>
    </location>
</feature>
<dbReference type="Proteomes" id="UP000000263">
    <property type="component" value="Chromosome"/>
</dbReference>